<dbReference type="AlphaFoldDB" id="A0A6L8XQT0"/>
<dbReference type="InterPro" id="IPR001845">
    <property type="entry name" value="HTH_ArsR_DNA-bd_dom"/>
</dbReference>
<dbReference type="Pfam" id="PF01022">
    <property type="entry name" value="HTH_5"/>
    <property type="match status" value="1"/>
</dbReference>
<dbReference type="EMBL" id="WWVF01000006">
    <property type="protein sequence ID" value="MZS88346.1"/>
    <property type="molecule type" value="Genomic_DNA"/>
</dbReference>
<dbReference type="SUPFAM" id="SSF46785">
    <property type="entry name" value="Winged helix' DNA-binding domain"/>
    <property type="match status" value="1"/>
</dbReference>
<dbReference type="RefSeq" id="WP_161276774.1">
    <property type="nucleotide sequence ID" value="NZ_WWVD01000006.1"/>
</dbReference>
<reference evidence="2 3" key="1">
    <citation type="journal article" date="2019" name="Nat. Med.">
        <title>A library of human gut bacterial isolates paired with longitudinal multiomics data enables mechanistic microbiome research.</title>
        <authorList>
            <person name="Poyet M."/>
            <person name="Groussin M."/>
            <person name="Gibbons S.M."/>
            <person name="Avila-Pacheco J."/>
            <person name="Jiang X."/>
            <person name="Kearney S.M."/>
            <person name="Perrotta A.R."/>
            <person name="Berdy B."/>
            <person name="Zhao S."/>
            <person name="Lieberman T.D."/>
            <person name="Swanson P.K."/>
            <person name="Smith M."/>
            <person name="Roesemann S."/>
            <person name="Alexander J.E."/>
            <person name="Rich S.A."/>
            <person name="Livny J."/>
            <person name="Vlamakis H."/>
            <person name="Clish C."/>
            <person name="Bullock K."/>
            <person name="Deik A."/>
            <person name="Scott J."/>
            <person name="Pierce K.A."/>
            <person name="Xavier R.J."/>
            <person name="Alm E.J."/>
        </authorList>
    </citation>
    <scope>NUCLEOTIDE SEQUENCE [LARGE SCALE GENOMIC DNA]</scope>
    <source>
        <strain evidence="2 3">BIOML-A12</strain>
    </source>
</reference>
<dbReference type="InterPro" id="IPR036390">
    <property type="entry name" value="WH_DNA-bd_sf"/>
</dbReference>
<accession>A0A6L8XQT0</accession>
<comment type="caution">
    <text evidence="2">The sequence shown here is derived from an EMBL/GenBank/DDBJ whole genome shotgun (WGS) entry which is preliminary data.</text>
</comment>
<proteinExistence type="predicted"/>
<dbReference type="Proteomes" id="UP000477156">
    <property type="component" value="Unassembled WGS sequence"/>
</dbReference>
<dbReference type="InterPro" id="IPR036388">
    <property type="entry name" value="WH-like_DNA-bd_sf"/>
</dbReference>
<evidence type="ECO:0000259" key="1">
    <source>
        <dbReference type="Pfam" id="PF01022"/>
    </source>
</evidence>
<dbReference type="InterPro" id="IPR011991">
    <property type="entry name" value="ArsR-like_HTH"/>
</dbReference>
<evidence type="ECO:0000313" key="2">
    <source>
        <dbReference type="EMBL" id="MZS88346.1"/>
    </source>
</evidence>
<gene>
    <name evidence="2" type="ORF">GT712_04370</name>
</gene>
<dbReference type="CDD" id="cd00090">
    <property type="entry name" value="HTH_ARSR"/>
    <property type="match status" value="1"/>
</dbReference>
<dbReference type="GO" id="GO:0003700">
    <property type="term" value="F:DNA-binding transcription factor activity"/>
    <property type="evidence" value="ECO:0007669"/>
    <property type="project" value="InterPro"/>
</dbReference>
<feature type="domain" description="HTH arsR-type" evidence="1">
    <location>
        <begin position="3"/>
        <end position="43"/>
    </location>
</feature>
<dbReference type="Gene3D" id="1.10.10.10">
    <property type="entry name" value="Winged helix-like DNA-binding domain superfamily/Winged helix DNA-binding domain"/>
    <property type="match status" value="1"/>
</dbReference>
<evidence type="ECO:0000313" key="3">
    <source>
        <dbReference type="Proteomes" id="UP000477156"/>
    </source>
</evidence>
<organism evidence="2 3">
    <name type="scientific">Blautia wexlerae</name>
    <dbReference type="NCBI Taxonomy" id="418240"/>
    <lineage>
        <taxon>Bacteria</taxon>
        <taxon>Bacillati</taxon>
        <taxon>Bacillota</taxon>
        <taxon>Clostridia</taxon>
        <taxon>Lachnospirales</taxon>
        <taxon>Lachnospiraceae</taxon>
        <taxon>Blautia</taxon>
    </lineage>
</organism>
<protein>
    <submittedName>
        <fullName evidence="2">ArsR family transcriptional regulator</fullName>
    </submittedName>
</protein>
<sequence length="56" mass="6099">MFLLNLLKGGRLSAGEICEHFSVTGASISRHLAILKDADLISSTSIRLCNMLIRLV</sequence>
<name>A0A6L8XQT0_9FIRM</name>